<keyword evidence="5" id="KW-0862">Zinc</keyword>
<keyword evidence="4 5" id="KW-0833">Ubl conjugation pathway</keyword>
<evidence type="ECO:0000256" key="1">
    <source>
        <dbReference type="ARBA" id="ARBA00000900"/>
    </source>
</evidence>
<evidence type="ECO:0000256" key="6">
    <source>
        <dbReference type="SAM" id="MobiDB-lite"/>
    </source>
</evidence>
<comment type="function">
    <text evidence="5">E3 ubiquitin-protein ligase.</text>
</comment>
<keyword evidence="8" id="KW-1185">Reference proteome</keyword>
<dbReference type="PANTHER" id="PTHR12313">
    <property type="entry name" value="E3 UBIQUITIN-PROTEIN LIGASE RNF5-RELATED"/>
    <property type="match status" value="1"/>
</dbReference>
<evidence type="ECO:0000256" key="4">
    <source>
        <dbReference type="ARBA" id="ARBA00022786"/>
    </source>
</evidence>
<gene>
    <name evidence="7" type="ORF">J5N97_000985</name>
</gene>
<evidence type="ECO:0000256" key="2">
    <source>
        <dbReference type="ARBA" id="ARBA00004906"/>
    </source>
</evidence>
<accession>A0A9D5H2S8</accession>
<comment type="caution">
    <text evidence="7">The sequence shown here is derived from an EMBL/GenBank/DDBJ whole genome shotgun (WGS) entry which is preliminary data.</text>
</comment>
<evidence type="ECO:0000256" key="5">
    <source>
        <dbReference type="RuleBase" id="RU369090"/>
    </source>
</evidence>
<evidence type="ECO:0000313" key="7">
    <source>
        <dbReference type="EMBL" id="KAJ0961084.1"/>
    </source>
</evidence>
<reference evidence="7 8" key="1">
    <citation type="journal article" date="2022" name="Hortic Res">
        <title>The genome of Dioscorea zingiberensis sheds light on the biosynthesis, origin and evolution of the medicinally important diosgenin saponins.</title>
        <authorList>
            <person name="Li Y."/>
            <person name="Tan C."/>
            <person name="Li Z."/>
            <person name="Guo J."/>
            <person name="Li S."/>
            <person name="Chen X."/>
            <person name="Wang C."/>
            <person name="Dai X."/>
            <person name="Yang H."/>
            <person name="Song W."/>
            <person name="Hou L."/>
            <person name="Xu J."/>
            <person name="Tong Z."/>
            <person name="Xu A."/>
            <person name="Yuan X."/>
            <person name="Wang W."/>
            <person name="Yang Q."/>
            <person name="Chen L."/>
            <person name="Sun Z."/>
            <person name="Wang K."/>
            <person name="Pan B."/>
            <person name="Chen J."/>
            <person name="Bao Y."/>
            <person name="Liu F."/>
            <person name="Qi X."/>
            <person name="Gang D.R."/>
            <person name="Wen J."/>
            <person name="Li J."/>
        </authorList>
    </citation>
    <scope>NUCLEOTIDE SEQUENCE [LARGE SCALE GENOMIC DNA]</scope>
    <source>
        <strain evidence="7">Dzin_1.0</strain>
    </source>
</reference>
<sequence length="210" mass="22909">MSMTMIRVPKSPIRALVNHIGFWLSIQGIAGLVSDRRWLHVHARSQECPVCKAVVEEDKLVPLYGRGKTPTDPRSRSVPGVDIPHRPAGQRPATAAPPDPNQFGHTNPWFMGGAPFGHGSFGSFTFPAAISGLFPMLSFQVHGFPDATGYGSGAGFHYGYNSFHGGHAYGFPPRASQGQQADYYLKALLLLKSPIRELVNRIGFWLSIQA</sequence>
<proteinExistence type="predicted"/>
<dbReference type="GO" id="GO:0006511">
    <property type="term" value="P:ubiquitin-dependent protein catabolic process"/>
    <property type="evidence" value="ECO:0007669"/>
    <property type="project" value="UniProtKB-UniRule"/>
</dbReference>
<name>A0A9D5H2S8_9LILI</name>
<dbReference type="EMBL" id="JAGGNH010000043">
    <property type="protein sequence ID" value="KAJ0961084.1"/>
    <property type="molecule type" value="Genomic_DNA"/>
</dbReference>
<dbReference type="GO" id="GO:0061630">
    <property type="term" value="F:ubiquitin protein ligase activity"/>
    <property type="evidence" value="ECO:0007669"/>
    <property type="project" value="UniProtKB-UniRule"/>
</dbReference>
<comment type="pathway">
    <text evidence="2 5">Protein modification; protein ubiquitination.</text>
</comment>
<organism evidence="7 8">
    <name type="scientific">Dioscorea zingiberensis</name>
    <dbReference type="NCBI Taxonomy" id="325984"/>
    <lineage>
        <taxon>Eukaryota</taxon>
        <taxon>Viridiplantae</taxon>
        <taxon>Streptophyta</taxon>
        <taxon>Embryophyta</taxon>
        <taxon>Tracheophyta</taxon>
        <taxon>Spermatophyta</taxon>
        <taxon>Magnoliopsida</taxon>
        <taxon>Liliopsida</taxon>
        <taxon>Dioscoreales</taxon>
        <taxon>Dioscoreaceae</taxon>
        <taxon>Dioscorea</taxon>
    </lineage>
</organism>
<dbReference type="EC" id="2.3.2.27" evidence="5"/>
<dbReference type="OrthoDB" id="6270329at2759"/>
<comment type="domain">
    <text evidence="5">The RING-type zinc finger domain is responsible for E3 ligase activity.</text>
</comment>
<dbReference type="AlphaFoldDB" id="A0A9D5H2S8"/>
<keyword evidence="5" id="KW-0479">Metal-binding</keyword>
<evidence type="ECO:0000256" key="3">
    <source>
        <dbReference type="ARBA" id="ARBA00022679"/>
    </source>
</evidence>
<protein>
    <recommendedName>
        <fullName evidence="5">E3 ubiquitin-protein ligase RMA</fullName>
        <ecNumber evidence="5">2.3.2.27</ecNumber>
    </recommendedName>
    <alternativeName>
        <fullName evidence="5">Protein RING membrane-anchor</fullName>
    </alternativeName>
    <alternativeName>
        <fullName evidence="5">RING-type E3 ubiquitin transferase RMA</fullName>
    </alternativeName>
</protein>
<dbReference type="GO" id="GO:0005789">
    <property type="term" value="C:endoplasmic reticulum membrane"/>
    <property type="evidence" value="ECO:0007669"/>
    <property type="project" value="UniProtKB-SubCell"/>
</dbReference>
<comment type="catalytic activity">
    <reaction evidence="1 5">
        <text>S-ubiquitinyl-[E2 ubiquitin-conjugating enzyme]-L-cysteine + [acceptor protein]-L-lysine = [E2 ubiquitin-conjugating enzyme]-L-cysteine + N(6)-ubiquitinyl-[acceptor protein]-L-lysine.</text>
        <dbReference type="EC" id="2.3.2.27"/>
    </reaction>
</comment>
<dbReference type="InterPro" id="IPR045103">
    <property type="entry name" value="RNF5/RNF185-like"/>
</dbReference>
<evidence type="ECO:0000313" key="8">
    <source>
        <dbReference type="Proteomes" id="UP001085076"/>
    </source>
</evidence>
<dbReference type="GO" id="GO:0008270">
    <property type="term" value="F:zinc ion binding"/>
    <property type="evidence" value="ECO:0007669"/>
    <property type="project" value="UniProtKB-KW"/>
</dbReference>
<keyword evidence="3 5" id="KW-0808">Transferase</keyword>
<keyword evidence="5" id="KW-0256">Endoplasmic reticulum</keyword>
<keyword evidence="5" id="KW-0863">Zinc-finger</keyword>
<comment type="subcellular location">
    <subcellularLocation>
        <location evidence="5">Endoplasmic reticulum membrane</location>
        <topology evidence="5">Single-pass type IV membrane protein</topology>
    </subcellularLocation>
</comment>
<dbReference type="Proteomes" id="UP001085076">
    <property type="component" value="Unassembled WGS sequence"/>
</dbReference>
<feature type="region of interest" description="Disordered" evidence="6">
    <location>
        <begin position="65"/>
        <end position="99"/>
    </location>
</feature>